<comment type="similarity">
    <text evidence="2">Belongs to the CpsC/CapA family.</text>
</comment>
<keyword evidence="10" id="KW-1185">Reference proteome</keyword>
<evidence type="ECO:0000256" key="4">
    <source>
        <dbReference type="ARBA" id="ARBA00022692"/>
    </source>
</evidence>
<keyword evidence="3" id="KW-1003">Cell membrane</keyword>
<evidence type="ECO:0000256" key="7">
    <source>
        <dbReference type="SAM" id="Phobius"/>
    </source>
</evidence>
<dbReference type="InterPro" id="IPR050445">
    <property type="entry name" value="Bact_polysacc_biosynth/exp"/>
</dbReference>
<sequence>MEKEIDLKNLFNVIKRRVWILIAFALLFSAAGGLYSAYYTTPVYSASAKIMIRDESKFFNTLTEVMREPVIMKKVAEELKLNRSPEALASQIIVTPAGESQIVEVTVTDANPLIAAKIANSTMKHYMKEIPKLLNFNNMKIIRQATEKVEPYKESPVKKMMMGLIIGIVLSIGLIFLLDSLDDSIRSEAEAEKISGIPILGTVSKMNRKTAPHIKNKRLKLSVRGESVVSYK</sequence>
<reference evidence="9 10" key="1">
    <citation type="submission" date="2021-04" db="EMBL/GenBank/DDBJ databases">
        <title>Metabacillus sp. strain KIGAM252 whole genome sequence.</title>
        <authorList>
            <person name="Seo M.-J."/>
            <person name="Cho E.-S."/>
            <person name="Hwang C.Y."/>
            <person name="Yoon D.J."/>
        </authorList>
    </citation>
    <scope>NUCLEOTIDE SEQUENCE [LARGE SCALE GENOMIC DNA]</scope>
    <source>
        <strain evidence="9 10">KIGAM252</strain>
    </source>
</reference>
<dbReference type="PANTHER" id="PTHR32309">
    <property type="entry name" value="TYROSINE-PROTEIN KINASE"/>
    <property type="match status" value="1"/>
</dbReference>
<evidence type="ECO:0000256" key="5">
    <source>
        <dbReference type="ARBA" id="ARBA00022989"/>
    </source>
</evidence>
<dbReference type="Pfam" id="PF02706">
    <property type="entry name" value="Wzz"/>
    <property type="match status" value="1"/>
</dbReference>
<organism evidence="9 10">
    <name type="scientific">Metabacillus flavus</name>
    <dbReference type="NCBI Taxonomy" id="2823519"/>
    <lineage>
        <taxon>Bacteria</taxon>
        <taxon>Bacillati</taxon>
        <taxon>Bacillota</taxon>
        <taxon>Bacilli</taxon>
        <taxon>Bacillales</taxon>
        <taxon>Bacillaceae</taxon>
        <taxon>Metabacillus</taxon>
    </lineage>
</organism>
<dbReference type="EMBL" id="JAGVRK010000001">
    <property type="protein sequence ID" value="MBS2969665.1"/>
    <property type="molecule type" value="Genomic_DNA"/>
</dbReference>
<dbReference type="RefSeq" id="WP_211559215.1">
    <property type="nucleotide sequence ID" value="NZ_JAGVRK010000001.1"/>
</dbReference>
<gene>
    <name evidence="9" type="ORF">J9317_12910</name>
</gene>
<evidence type="ECO:0000259" key="8">
    <source>
        <dbReference type="Pfam" id="PF02706"/>
    </source>
</evidence>
<accession>A0ABS5LFY9</accession>
<evidence type="ECO:0000313" key="10">
    <source>
        <dbReference type="Proteomes" id="UP000682403"/>
    </source>
</evidence>
<dbReference type="InterPro" id="IPR003856">
    <property type="entry name" value="LPS_length_determ_N"/>
</dbReference>
<evidence type="ECO:0000256" key="3">
    <source>
        <dbReference type="ARBA" id="ARBA00022475"/>
    </source>
</evidence>
<feature type="domain" description="Polysaccharide chain length determinant N-terminal" evidence="8">
    <location>
        <begin position="4"/>
        <end position="68"/>
    </location>
</feature>
<feature type="transmembrane region" description="Helical" evidence="7">
    <location>
        <begin position="18"/>
        <end position="38"/>
    </location>
</feature>
<dbReference type="PANTHER" id="PTHR32309:SF31">
    <property type="entry name" value="CAPSULAR EXOPOLYSACCHARIDE FAMILY"/>
    <property type="match status" value="1"/>
</dbReference>
<evidence type="ECO:0000256" key="1">
    <source>
        <dbReference type="ARBA" id="ARBA00004651"/>
    </source>
</evidence>
<evidence type="ECO:0000256" key="6">
    <source>
        <dbReference type="ARBA" id="ARBA00023136"/>
    </source>
</evidence>
<proteinExistence type="inferred from homology"/>
<name>A0ABS5LFY9_9BACI</name>
<feature type="transmembrane region" description="Helical" evidence="7">
    <location>
        <begin position="160"/>
        <end position="178"/>
    </location>
</feature>
<comment type="caution">
    <text evidence="9">The sequence shown here is derived from an EMBL/GenBank/DDBJ whole genome shotgun (WGS) entry which is preliminary data.</text>
</comment>
<protein>
    <submittedName>
        <fullName evidence="9">Capsular biosynthesis protein</fullName>
    </submittedName>
</protein>
<keyword evidence="6 7" id="KW-0472">Membrane</keyword>
<evidence type="ECO:0000256" key="2">
    <source>
        <dbReference type="ARBA" id="ARBA00006683"/>
    </source>
</evidence>
<keyword evidence="5 7" id="KW-1133">Transmembrane helix</keyword>
<comment type="subcellular location">
    <subcellularLocation>
        <location evidence="1">Cell membrane</location>
        <topology evidence="1">Multi-pass membrane protein</topology>
    </subcellularLocation>
</comment>
<dbReference type="Proteomes" id="UP000682403">
    <property type="component" value="Unassembled WGS sequence"/>
</dbReference>
<keyword evidence="4 7" id="KW-0812">Transmembrane</keyword>
<evidence type="ECO:0000313" key="9">
    <source>
        <dbReference type="EMBL" id="MBS2969665.1"/>
    </source>
</evidence>